<dbReference type="FunFam" id="3.30.730.10:FF:000001">
    <property type="entry name" value="Ethylene-responsive transcription factor 2"/>
    <property type="match status" value="1"/>
</dbReference>
<feature type="domain" description="AP2/ERF" evidence="7">
    <location>
        <begin position="133"/>
        <end position="190"/>
    </location>
</feature>
<keyword evidence="9" id="KW-1185">Reference proteome</keyword>
<dbReference type="GO" id="GO:0003700">
    <property type="term" value="F:DNA-binding transcription factor activity"/>
    <property type="evidence" value="ECO:0007669"/>
    <property type="project" value="InterPro"/>
</dbReference>
<keyword evidence="4" id="KW-0804">Transcription</keyword>
<dbReference type="CDD" id="cd00018">
    <property type="entry name" value="AP2"/>
    <property type="match status" value="1"/>
</dbReference>
<dbReference type="InterPro" id="IPR001471">
    <property type="entry name" value="AP2/ERF_dom"/>
</dbReference>
<feature type="region of interest" description="Disordered" evidence="6">
    <location>
        <begin position="60"/>
        <end position="139"/>
    </location>
</feature>
<evidence type="ECO:0000256" key="2">
    <source>
        <dbReference type="ARBA" id="ARBA00023015"/>
    </source>
</evidence>
<proteinExistence type="predicted"/>
<dbReference type="InterPro" id="IPR050913">
    <property type="entry name" value="AP2/ERF_ERF"/>
</dbReference>
<sequence length="336" mass="37701">MHLLFPNELQPMFTSNAAMSVQPKVKFTEHVFITSKLIENQQLHPYSRTRQRLVRIIHTDPDATDSSSDEEEGEQERKFVKRVKRQVSEISLLEQETTAPAAPSSTTSNDDQEPRRKRPSSRLPVPDVSRQKKFRGVRQRPWGKWSAEIRDPTRRKRVWLGTFDTAEEAATVYDRAALKLKGPDAVTNFPTNSIMTEKAHVKRAHVNSGSSDVKCESRESPSVRGTANVMASPALVLRYGDLTPSDPVLTEKAKVVDSQRESCESPLSGVHDMSSPTSVLPYEELSPFDSLGYSDVDAFGFEIDVPLSLPNSMLSGNFFDKEEFVDLDDFLVDAIC</sequence>
<evidence type="ECO:0000256" key="3">
    <source>
        <dbReference type="ARBA" id="ARBA00023125"/>
    </source>
</evidence>
<comment type="subcellular location">
    <subcellularLocation>
        <location evidence="1">Nucleus</location>
    </subcellularLocation>
</comment>
<dbReference type="PANTHER" id="PTHR31194">
    <property type="entry name" value="SHN SHINE , DNA BINDING / TRANSCRIPTION FACTOR"/>
    <property type="match status" value="1"/>
</dbReference>
<dbReference type="AlphaFoldDB" id="A0A8X8CDP7"/>
<dbReference type="PROSITE" id="PS51032">
    <property type="entry name" value="AP2_ERF"/>
    <property type="match status" value="1"/>
</dbReference>
<feature type="compositionally biased region" description="Low complexity" evidence="6">
    <location>
        <begin position="97"/>
        <end position="108"/>
    </location>
</feature>
<accession>A0A8X8CDP7</accession>
<protein>
    <recommendedName>
        <fullName evidence="7">AP2/ERF domain-containing protein</fullName>
    </recommendedName>
</protein>
<dbReference type="PIRSF" id="PIRSF038123">
    <property type="entry name" value="PTI6"/>
    <property type="match status" value="1"/>
</dbReference>
<dbReference type="EMBL" id="JAAWWB010000026">
    <property type="protein sequence ID" value="KAG6751414.1"/>
    <property type="molecule type" value="Genomic_DNA"/>
</dbReference>
<keyword evidence="5" id="KW-0539">Nucleus</keyword>
<dbReference type="Pfam" id="PF00847">
    <property type="entry name" value="AP2"/>
    <property type="match status" value="1"/>
</dbReference>
<comment type="caution">
    <text evidence="8">The sequence shown here is derived from an EMBL/GenBank/DDBJ whole genome shotgun (WGS) entry which is preliminary data.</text>
</comment>
<keyword evidence="2" id="KW-0805">Transcription regulation</keyword>
<name>A0A8X8CDP7_POPTO</name>
<dbReference type="GO" id="GO:0003677">
    <property type="term" value="F:DNA binding"/>
    <property type="evidence" value="ECO:0007669"/>
    <property type="project" value="UniProtKB-KW"/>
</dbReference>
<reference evidence="8" key="1">
    <citation type="journal article" date="2020" name="bioRxiv">
        <title>Hybrid origin of Populus tomentosa Carr. identified through genome sequencing and phylogenomic analysis.</title>
        <authorList>
            <person name="An X."/>
            <person name="Gao K."/>
            <person name="Chen Z."/>
            <person name="Li J."/>
            <person name="Yang X."/>
            <person name="Yang X."/>
            <person name="Zhou J."/>
            <person name="Guo T."/>
            <person name="Zhao T."/>
            <person name="Huang S."/>
            <person name="Miao D."/>
            <person name="Khan W.U."/>
            <person name="Rao P."/>
            <person name="Ye M."/>
            <person name="Lei B."/>
            <person name="Liao W."/>
            <person name="Wang J."/>
            <person name="Ji L."/>
            <person name="Li Y."/>
            <person name="Guo B."/>
            <person name="Mustafa N.S."/>
            <person name="Li S."/>
            <person name="Yun Q."/>
            <person name="Keller S.R."/>
            <person name="Mao J."/>
            <person name="Zhang R."/>
            <person name="Strauss S.H."/>
        </authorList>
    </citation>
    <scope>NUCLEOTIDE SEQUENCE</scope>
    <source>
        <strain evidence="8">GM15</strain>
        <tissue evidence="8">Leaf</tissue>
    </source>
</reference>
<evidence type="ECO:0000256" key="6">
    <source>
        <dbReference type="SAM" id="MobiDB-lite"/>
    </source>
</evidence>
<feature type="region of interest" description="Disordered" evidence="6">
    <location>
        <begin position="205"/>
        <end position="225"/>
    </location>
</feature>
<dbReference type="Proteomes" id="UP000886885">
    <property type="component" value="Chromosome 13D"/>
</dbReference>
<dbReference type="SMART" id="SM00380">
    <property type="entry name" value="AP2"/>
    <property type="match status" value="1"/>
</dbReference>
<keyword evidence="3" id="KW-0238">DNA-binding</keyword>
<dbReference type="OrthoDB" id="682005at2759"/>
<gene>
    <name evidence="8" type="ORF">POTOM_045950</name>
</gene>
<evidence type="ECO:0000259" key="7">
    <source>
        <dbReference type="PROSITE" id="PS51032"/>
    </source>
</evidence>
<evidence type="ECO:0000256" key="4">
    <source>
        <dbReference type="ARBA" id="ARBA00023163"/>
    </source>
</evidence>
<dbReference type="GO" id="GO:0005634">
    <property type="term" value="C:nucleus"/>
    <property type="evidence" value="ECO:0007669"/>
    <property type="project" value="UniProtKB-SubCell"/>
</dbReference>
<evidence type="ECO:0000313" key="9">
    <source>
        <dbReference type="Proteomes" id="UP000886885"/>
    </source>
</evidence>
<organism evidence="8 9">
    <name type="scientific">Populus tomentosa</name>
    <name type="common">Chinese white poplar</name>
    <dbReference type="NCBI Taxonomy" id="118781"/>
    <lineage>
        <taxon>Eukaryota</taxon>
        <taxon>Viridiplantae</taxon>
        <taxon>Streptophyta</taxon>
        <taxon>Embryophyta</taxon>
        <taxon>Tracheophyta</taxon>
        <taxon>Spermatophyta</taxon>
        <taxon>Magnoliopsida</taxon>
        <taxon>eudicotyledons</taxon>
        <taxon>Gunneridae</taxon>
        <taxon>Pentapetalae</taxon>
        <taxon>rosids</taxon>
        <taxon>fabids</taxon>
        <taxon>Malpighiales</taxon>
        <taxon>Salicaceae</taxon>
        <taxon>Saliceae</taxon>
        <taxon>Populus</taxon>
    </lineage>
</organism>
<evidence type="ECO:0000256" key="1">
    <source>
        <dbReference type="ARBA" id="ARBA00004123"/>
    </source>
</evidence>
<evidence type="ECO:0000313" key="8">
    <source>
        <dbReference type="EMBL" id="KAG6751414.1"/>
    </source>
</evidence>
<dbReference type="PANTHER" id="PTHR31194:SF166">
    <property type="entry name" value="PATHOGENESIS-RELATED GENES TRANSCRIPTIONAL ACTIVATOR PTI6"/>
    <property type="match status" value="1"/>
</dbReference>
<evidence type="ECO:0000256" key="5">
    <source>
        <dbReference type="ARBA" id="ARBA00023242"/>
    </source>
</evidence>